<dbReference type="GeneID" id="111313106"/>
<dbReference type="GO" id="GO:0016301">
    <property type="term" value="F:kinase activity"/>
    <property type="evidence" value="ECO:0007669"/>
    <property type="project" value="UniProtKB-KW"/>
</dbReference>
<evidence type="ECO:0000256" key="7">
    <source>
        <dbReference type="ARBA" id="ARBA00022989"/>
    </source>
</evidence>
<dbReference type="InterPro" id="IPR050994">
    <property type="entry name" value="At_inactive_RLKs"/>
</dbReference>
<keyword evidence="5" id="KW-0732">Signal</keyword>
<evidence type="ECO:0000313" key="10">
    <source>
        <dbReference type="Proteomes" id="UP000515121"/>
    </source>
</evidence>
<keyword evidence="3" id="KW-0433">Leucine-rich repeat</keyword>
<keyword evidence="10" id="KW-1185">Reference proteome</keyword>
<comment type="subcellular location">
    <subcellularLocation>
        <location evidence="1">Membrane</location>
        <topology evidence="1">Single-pass type I membrane protein</topology>
    </subcellularLocation>
</comment>
<dbReference type="Gene3D" id="3.80.10.10">
    <property type="entry name" value="Ribonuclease Inhibitor"/>
    <property type="match status" value="1"/>
</dbReference>
<dbReference type="PANTHER" id="PTHR48010">
    <property type="entry name" value="OS05G0588300 PROTEIN"/>
    <property type="match status" value="1"/>
</dbReference>
<reference evidence="11" key="1">
    <citation type="submission" date="2025-08" db="UniProtKB">
        <authorList>
            <consortium name="RefSeq"/>
        </authorList>
    </citation>
    <scope>IDENTIFICATION</scope>
    <source>
        <tissue evidence="11">Fruit stalk</tissue>
    </source>
</reference>
<evidence type="ECO:0000313" key="11">
    <source>
        <dbReference type="RefSeq" id="XP_022769546.1"/>
    </source>
</evidence>
<dbReference type="PANTHER" id="PTHR48010:SF32">
    <property type="entry name" value="PROTEIN KINASE DOMAIN-CONTAINING PROTEIN"/>
    <property type="match status" value="1"/>
</dbReference>
<dbReference type="SUPFAM" id="SSF52058">
    <property type="entry name" value="L domain-like"/>
    <property type="match status" value="1"/>
</dbReference>
<evidence type="ECO:0000256" key="4">
    <source>
        <dbReference type="ARBA" id="ARBA00022692"/>
    </source>
</evidence>
<protein>
    <submittedName>
        <fullName evidence="11">Probable inactive receptor kinase At5g16590</fullName>
    </submittedName>
</protein>
<dbReference type="Proteomes" id="UP000515121">
    <property type="component" value="Unplaced"/>
</dbReference>
<dbReference type="OrthoDB" id="1740002at2759"/>
<evidence type="ECO:0000256" key="1">
    <source>
        <dbReference type="ARBA" id="ARBA00004479"/>
    </source>
</evidence>
<dbReference type="Pfam" id="PF00560">
    <property type="entry name" value="LRR_1"/>
    <property type="match status" value="1"/>
</dbReference>
<keyword evidence="11" id="KW-0808">Transferase</keyword>
<keyword evidence="4" id="KW-0812">Transmembrane</keyword>
<keyword evidence="7" id="KW-1133">Transmembrane helix</keyword>
<keyword evidence="8" id="KW-0472">Membrane</keyword>
<dbReference type="InterPro" id="IPR032675">
    <property type="entry name" value="LRR_dom_sf"/>
</dbReference>
<evidence type="ECO:0000256" key="3">
    <source>
        <dbReference type="ARBA" id="ARBA00022614"/>
    </source>
</evidence>
<dbReference type="GO" id="GO:0016020">
    <property type="term" value="C:membrane"/>
    <property type="evidence" value="ECO:0007669"/>
    <property type="project" value="UniProtKB-SubCell"/>
</dbReference>
<keyword evidence="11" id="KW-0418">Kinase</keyword>
<organism evidence="10 11">
    <name type="scientific">Durio zibethinus</name>
    <name type="common">Durian</name>
    <dbReference type="NCBI Taxonomy" id="66656"/>
    <lineage>
        <taxon>Eukaryota</taxon>
        <taxon>Viridiplantae</taxon>
        <taxon>Streptophyta</taxon>
        <taxon>Embryophyta</taxon>
        <taxon>Tracheophyta</taxon>
        <taxon>Spermatophyta</taxon>
        <taxon>Magnoliopsida</taxon>
        <taxon>eudicotyledons</taxon>
        <taxon>Gunneridae</taxon>
        <taxon>Pentapetalae</taxon>
        <taxon>rosids</taxon>
        <taxon>malvids</taxon>
        <taxon>Malvales</taxon>
        <taxon>Malvaceae</taxon>
        <taxon>Helicteroideae</taxon>
        <taxon>Durio</taxon>
    </lineage>
</organism>
<dbReference type="RefSeq" id="XP_022769546.1">
    <property type="nucleotide sequence ID" value="XM_022913811.1"/>
</dbReference>
<evidence type="ECO:0000256" key="9">
    <source>
        <dbReference type="ARBA" id="ARBA00023180"/>
    </source>
</evidence>
<dbReference type="AlphaFoldDB" id="A0A6P6AXM8"/>
<accession>A0A6P6AXM8</accession>
<evidence type="ECO:0000256" key="8">
    <source>
        <dbReference type="ARBA" id="ARBA00023136"/>
    </source>
</evidence>
<dbReference type="KEGG" id="dzi:111313106"/>
<gene>
    <name evidence="11" type="primary">LOC111313106</name>
</gene>
<evidence type="ECO:0000256" key="5">
    <source>
        <dbReference type="ARBA" id="ARBA00022729"/>
    </source>
</evidence>
<keyword evidence="6" id="KW-0677">Repeat</keyword>
<dbReference type="InterPro" id="IPR001611">
    <property type="entry name" value="Leu-rich_rpt"/>
</dbReference>
<evidence type="ECO:0000256" key="2">
    <source>
        <dbReference type="ARBA" id="ARBA00009592"/>
    </source>
</evidence>
<dbReference type="FunFam" id="3.80.10.10:FF:000041">
    <property type="entry name" value="LRR receptor-like serine/threonine-protein kinase ERECTA"/>
    <property type="match status" value="1"/>
</dbReference>
<sequence length="206" mass="23171">MIKSQHSWFLLGVMDNNVGRCELRSSFRQGSSGGSLSSCWWTLAFMESVKQPLSKLSLRFNALSGSIPSDFAKLTSLRNLYLEGNGIFAEIPGFLFSLQNIVKLNLVNNNFRGMIRENINNLTRLGTFYLENNQLSGSSHSVLFKEIPENKAAGAGLFQGNSQLKYLGRLFVLMPEIFVHMSKQIEKLRRNNLSKLVAPLVSRVKH</sequence>
<name>A0A6P6AXM8_DURZI</name>
<proteinExistence type="inferred from homology"/>
<comment type="similarity">
    <text evidence="2">Belongs to the RLP family.</text>
</comment>
<keyword evidence="11" id="KW-0675">Receptor</keyword>
<keyword evidence="9" id="KW-0325">Glycoprotein</keyword>
<evidence type="ECO:0000256" key="6">
    <source>
        <dbReference type="ARBA" id="ARBA00022737"/>
    </source>
</evidence>